<gene>
    <name evidence="2" type="ORF">NOF55_05105</name>
</gene>
<reference evidence="2" key="1">
    <citation type="submission" date="2022-07" db="EMBL/GenBank/DDBJ databases">
        <title>Ectorhizobium quercum gen.nov., sp. nov.</title>
        <authorList>
            <person name="Ma T."/>
            <person name="Li Y."/>
        </authorList>
    </citation>
    <scope>NUCLEOTIDE SEQUENCE</scope>
    <source>
        <strain evidence="2">BDR2-2</strain>
    </source>
</reference>
<keyword evidence="1" id="KW-0812">Transmembrane</keyword>
<dbReference type="AlphaFoldDB" id="A0AAE3MYM3"/>
<keyword evidence="1" id="KW-0472">Membrane</keyword>
<organism evidence="2 3">
    <name type="scientific">Ectorhizobium quercum</name>
    <dbReference type="NCBI Taxonomy" id="2965071"/>
    <lineage>
        <taxon>Bacteria</taxon>
        <taxon>Pseudomonadati</taxon>
        <taxon>Pseudomonadota</taxon>
        <taxon>Alphaproteobacteria</taxon>
        <taxon>Hyphomicrobiales</taxon>
        <taxon>Rhizobiaceae</taxon>
        <taxon>Ectorhizobium</taxon>
    </lineage>
</organism>
<dbReference type="RefSeq" id="WP_306410269.1">
    <property type="nucleotide sequence ID" value="NZ_JANFPI010000002.1"/>
</dbReference>
<accession>A0AAE3MYM3</accession>
<dbReference type="EMBL" id="JANFPI010000002">
    <property type="protein sequence ID" value="MCX8996479.1"/>
    <property type="molecule type" value="Genomic_DNA"/>
</dbReference>
<evidence type="ECO:0000313" key="2">
    <source>
        <dbReference type="EMBL" id="MCX8996479.1"/>
    </source>
</evidence>
<feature type="transmembrane region" description="Helical" evidence="1">
    <location>
        <begin position="70"/>
        <end position="93"/>
    </location>
</feature>
<feature type="transmembrane region" description="Helical" evidence="1">
    <location>
        <begin position="6"/>
        <end position="28"/>
    </location>
</feature>
<proteinExistence type="predicted"/>
<evidence type="ECO:0000313" key="3">
    <source>
        <dbReference type="Proteomes" id="UP001208771"/>
    </source>
</evidence>
<evidence type="ECO:0008006" key="4">
    <source>
        <dbReference type="Google" id="ProtNLM"/>
    </source>
</evidence>
<protein>
    <recommendedName>
        <fullName evidence="4">Lysine transporter LysE</fullName>
    </recommendedName>
</protein>
<feature type="transmembrane region" description="Helical" evidence="1">
    <location>
        <begin position="40"/>
        <end position="64"/>
    </location>
</feature>
<feature type="transmembrane region" description="Helical" evidence="1">
    <location>
        <begin position="150"/>
        <end position="169"/>
    </location>
</feature>
<sequence>MHTEYWLPFTALSAFWLAIPGRSGFLIASYAHGKGRRTALFTVPAFVLANLAAALAAGHLTLWASLVSPVLYSAVIWIGGLLLAFTIAGIALAPDLVGPFADNDNLREKRLPRIFLDVFAQTFFERRILFFHLAVVPHFLFANAAWQPQLAWLCAAVAVAALAVSLYQAMMPDAFLRRIRRRTALRRKPVRGGMVSIASGAVVAGYRKIAA</sequence>
<comment type="caution">
    <text evidence="2">The sequence shown here is derived from an EMBL/GenBank/DDBJ whole genome shotgun (WGS) entry which is preliminary data.</text>
</comment>
<dbReference type="Proteomes" id="UP001208771">
    <property type="component" value="Unassembled WGS sequence"/>
</dbReference>
<keyword evidence="3" id="KW-1185">Reference proteome</keyword>
<keyword evidence="1" id="KW-1133">Transmembrane helix</keyword>
<name>A0AAE3MYM3_9HYPH</name>
<evidence type="ECO:0000256" key="1">
    <source>
        <dbReference type="SAM" id="Phobius"/>
    </source>
</evidence>